<dbReference type="OrthoDB" id="765088at2"/>
<keyword evidence="3" id="KW-1185">Reference proteome</keyword>
<organism evidence="2 3">
    <name type="scientific">Pedobacter chinensis</name>
    <dbReference type="NCBI Taxonomy" id="2282421"/>
    <lineage>
        <taxon>Bacteria</taxon>
        <taxon>Pseudomonadati</taxon>
        <taxon>Bacteroidota</taxon>
        <taxon>Sphingobacteriia</taxon>
        <taxon>Sphingobacteriales</taxon>
        <taxon>Sphingobacteriaceae</taxon>
        <taxon>Pedobacter</taxon>
    </lineage>
</organism>
<feature type="chain" id="PRO_5017060377" description="DUF3568 family protein" evidence="1">
    <location>
        <begin position="19"/>
        <end position="121"/>
    </location>
</feature>
<name>A0A369PQT9_9SPHI</name>
<dbReference type="Proteomes" id="UP000253961">
    <property type="component" value="Unassembled WGS sequence"/>
</dbReference>
<proteinExistence type="predicted"/>
<evidence type="ECO:0000313" key="2">
    <source>
        <dbReference type="EMBL" id="RDC54914.1"/>
    </source>
</evidence>
<feature type="signal peptide" evidence="1">
    <location>
        <begin position="1"/>
        <end position="18"/>
    </location>
</feature>
<reference evidence="2 3" key="1">
    <citation type="submission" date="2018-07" db="EMBL/GenBank/DDBJ databases">
        <title>Pedobacter sp. nov., isolated from soil.</title>
        <authorList>
            <person name="Zhou L.Y."/>
            <person name="Du Z.J."/>
        </authorList>
    </citation>
    <scope>NUCLEOTIDE SEQUENCE [LARGE SCALE GENOMIC DNA]</scope>
    <source>
        <strain evidence="2 3">JDX94</strain>
    </source>
</reference>
<dbReference type="EMBL" id="QPKV01000009">
    <property type="protein sequence ID" value="RDC54914.1"/>
    <property type="molecule type" value="Genomic_DNA"/>
</dbReference>
<evidence type="ECO:0000313" key="3">
    <source>
        <dbReference type="Proteomes" id="UP000253961"/>
    </source>
</evidence>
<evidence type="ECO:0000256" key="1">
    <source>
        <dbReference type="SAM" id="SignalP"/>
    </source>
</evidence>
<gene>
    <name evidence="2" type="ORF">DU508_19055</name>
</gene>
<dbReference type="RefSeq" id="WP_115404362.1">
    <property type="nucleotide sequence ID" value="NZ_QPKV01000009.1"/>
</dbReference>
<dbReference type="AlphaFoldDB" id="A0A369PQT9"/>
<sequence length="121" mass="13671">MKTIIYGIAILFASLCYACHNSGGHLSLKTSDTNSSFKFEASFTEDKISKLEKYLDSALNNELPLDQNIDLFVNLNGKDKFNLKAKKGWLEINFDKKNSSLDGYVKLKKITEGIQQKLTEK</sequence>
<keyword evidence="1" id="KW-0732">Signal</keyword>
<protein>
    <recommendedName>
        <fullName evidence="4">DUF3568 family protein</fullName>
    </recommendedName>
</protein>
<evidence type="ECO:0008006" key="4">
    <source>
        <dbReference type="Google" id="ProtNLM"/>
    </source>
</evidence>
<accession>A0A369PQT9</accession>
<comment type="caution">
    <text evidence="2">The sequence shown here is derived from an EMBL/GenBank/DDBJ whole genome shotgun (WGS) entry which is preliminary data.</text>
</comment>